<organism evidence="5 6">
    <name type="scientific">Pichia sorbitophila (strain ATCC MYA-4447 / BCRC 22081 / CBS 7064 / NBRC 10061 / NRRL Y-12695)</name>
    <name type="common">Hybrid yeast</name>
    <dbReference type="NCBI Taxonomy" id="559304"/>
    <lineage>
        <taxon>Eukaryota</taxon>
        <taxon>Fungi</taxon>
        <taxon>Dikarya</taxon>
        <taxon>Ascomycota</taxon>
        <taxon>Saccharomycotina</taxon>
        <taxon>Pichiomycetes</taxon>
        <taxon>Debaryomycetaceae</taxon>
        <taxon>Millerozyma</taxon>
    </lineage>
</organism>
<reference evidence="5 6" key="1">
    <citation type="journal article" date="2012" name="G3 (Bethesda)">
        <title>Pichia sorbitophila, an interspecies yeast hybrid reveals early steps of genome resolution following polyploidization.</title>
        <authorList>
            <person name="Leh Louis V."/>
            <person name="Despons L."/>
            <person name="Friedrich A."/>
            <person name="Martin T."/>
            <person name="Durrens P."/>
            <person name="Casaregola S."/>
            <person name="Neuveglise C."/>
            <person name="Fairhead C."/>
            <person name="Marck C."/>
            <person name="Cruz J.A."/>
            <person name="Straub M.L."/>
            <person name="Kugler V."/>
            <person name="Sacerdot C."/>
            <person name="Uzunov Z."/>
            <person name="Thierry A."/>
            <person name="Weiss S."/>
            <person name="Bleykasten C."/>
            <person name="De Montigny J."/>
            <person name="Jacques N."/>
            <person name="Jung P."/>
            <person name="Lemaire M."/>
            <person name="Mallet S."/>
            <person name="Morel G."/>
            <person name="Richard G.F."/>
            <person name="Sarkar A."/>
            <person name="Savel G."/>
            <person name="Schacherer J."/>
            <person name="Seret M.L."/>
            <person name="Talla E."/>
            <person name="Samson G."/>
            <person name="Jubin C."/>
            <person name="Poulain J."/>
            <person name="Vacherie B."/>
            <person name="Barbe V."/>
            <person name="Pelletier E."/>
            <person name="Sherman D.J."/>
            <person name="Westhof E."/>
            <person name="Weissenbach J."/>
            <person name="Baret P.V."/>
            <person name="Wincker P."/>
            <person name="Gaillardin C."/>
            <person name="Dujon B."/>
            <person name="Souciet J.L."/>
        </authorList>
    </citation>
    <scope>NUCLEOTIDE SEQUENCE [LARGE SCALE GENOMIC DNA]</scope>
    <source>
        <strain evidence="6">ATCC MYA-4447 / BCRC 22081 / CBS 7064 / NBRC 10061 / NRRL Y-12695</strain>
    </source>
</reference>
<dbReference type="OrthoDB" id="27832at2759"/>
<evidence type="ECO:0000259" key="4">
    <source>
        <dbReference type="SMART" id="SM00543"/>
    </source>
</evidence>
<keyword evidence="6" id="KW-1185">Reference proteome</keyword>
<dbReference type="Pfam" id="PF04050">
    <property type="entry name" value="Upf2"/>
    <property type="match status" value="1"/>
</dbReference>
<comment type="subcellular location">
    <subcellularLocation>
        <location evidence="1">Cytoplasm</location>
    </subcellularLocation>
</comment>
<dbReference type="HOGENOM" id="CLU_002633_1_0_1"/>
<dbReference type="InterPro" id="IPR016024">
    <property type="entry name" value="ARM-type_fold"/>
</dbReference>
<accession>G8YLN8</accession>
<evidence type="ECO:0000256" key="1">
    <source>
        <dbReference type="ARBA" id="ARBA00004496"/>
    </source>
</evidence>
<name>G8YLN8_PICSO</name>
<dbReference type="InParanoid" id="G8YLN8"/>
<feature type="compositionally biased region" description="Acidic residues" evidence="3">
    <location>
        <begin position="898"/>
        <end position="920"/>
    </location>
</feature>
<protein>
    <submittedName>
        <fullName evidence="5">Piso0_001766 protein</fullName>
    </submittedName>
</protein>
<dbReference type="eggNOG" id="KOG2051">
    <property type="taxonomic scope" value="Eukaryota"/>
</dbReference>
<dbReference type="GO" id="GO:0035145">
    <property type="term" value="C:exon-exon junction complex"/>
    <property type="evidence" value="ECO:0007669"/>
    <property type="project" value="TreeGrafter"/>
</dbReference>
<dbReference type="GO" id="GO:0005737">
    <property type="term" value="C:cytoplasm"/>
    <property type="evidence" value="ECO:0007669"/>
    <property type="project" value="UniProtKB-SubCell"/>
</dbReference>
<dbReference type="Gene3D" id="1.25.40.180">
    <property type="match status" value="3"/>
</dbReference>
<dbReference type="Proteomes" id="UP000005222">
    <property type="component" value="Chromosome F"/>
</dbReference>
<sequence length="1037" mass="118240">MTEEYDARRRELLDSNLKAWKNEKVFPVSTKLDSSLKKNSAFIKRIKTPIASDSVPAILREVGNLSLEKYLTEIVSSAIEGVQKVGRNDEVVGAVELLSALHQRFSENFTPYVMSGVICGLPMAASKSGTGVSKEEKDKEEQQKVLKQKQTIKLLMELHLVGLLRTFKDCDRESLPENISKRFPKLQDEPVVVLVLKDTLSRQINSGCSLSVTQLFLKRFQHLIYASSSSDLISDSLRATLQNIFKIYTNGIFGALVLWKQKVQSLKESHKRTSIRTGKLSDESVNQLNNVVQIFDKFVATSQYLSILTGLEMPDCSINEDTPEVKEEVIKNAVPTSNDLGTWDSIKEKNFYTKFPDIPASDESNQQQNAALGDSVNEFFKNLENVSNESEIDSLSCQFMELKLNNKATRNRLMKFFIELQSTTRLKYYARFLKITAPYNSDLIREFTEYLDKGFRSQLYQNRLVLKNIFFFCELIKFGLIPPHVIFHKIRSLTLNISSTNNIDILSVFYEQCGRFLMYEPAYSNLMAEMIELLKTKQKNELLSVNDKLAINNILNIVLLPDTKLLQSIESVDQPPLHQFIVRVLKFELNKKTSNIVLKLLKKIDYKNDITIQNLLADVFSTPDEMSFESITEVYKICDKITKKCKSVLVKSIDALAEKTIRGVEMNDYRQNRARVSYVKALGELYNLNLLTLKFVLDLCYKILSLGHPNNQPLPMNYEVSIDRPDNFFRILLCSTFLNSLDPVIETDSTKLRSKYLRKKNSENLKQLKQFLLFFEYYCFTKEKLPIDIEFGLDEMYNKLYPLVELSKSANLQENLIKLQEIIKSNTNSLETDSSKDDKGYEDNGIDNIEVNSSSEEDDDISEESDNPSDVDSQDDEDFTLSDDNDETKDGLEGSQVIEDEDDYDYETSDSDSSGEDSESDTYYGYAVEGSEEDKKLSDDFAKELQKIVLDSMEQNKGTAIKKSNLNVPLPTNVRSGQTGSSNNLKFGLLTRSGKKSSVKEIKLLSDNKVAESVLKEKAAQQTHREKIMDLVMNMDN</sequence>
<dbReference type="InterPro" id="IPR039762">
    <property type="entry name" value="Nmd2/UPF2"/>
</dbReference>
<dbReference type="OMA" id="DFQHHQI"/>
<dbReference type="GO" id="GO:0003723">
    <property type="term" value="F:RNA binding"/>
    <property type="evidence" value="ECO:0007669"/>
    <property type="project" value="InterPro"/>
</dbReference>
<evidence type="ECO:0000313" key="5">
    <source>
        <dbReference type="EMBL" id="CCE88972.1"/>
    </source>
</evidence>
<evidence type="ECO:0000256" key="3">
    <source>
        <dbReference type="SAM" id="MobiDB-lite"/>
    </source>
</evidence>
<evidence type="ECO:0000256" key="2">
    <source>
        <dbReference type="ARBA" id="ARBA00022490"/>
    </source>
</evidence>
<dbReference type="InterPro" id="IPR003890">
    <property type="entry name" value="MIF4G-like_typ-3"/>
</dbReference>
<gene>
    <name evidence="5" type="primary">Piso0_001766</name>
    <name evidence="5" type="ORF">GNLVRS01_PISO0F13601g</name>
</gene>
<feature type="region of interest" description="Disordered" evidence="3">
    <location>
        <begin position="828"/>
        <end position="922"/>
    </location>
</feature>
<dbReference type="SMART" id="SM00543">
    <property type="entry name" value="MIF4G"/>
    <property type="match status" value="1"/>
</dbReference>
<keyword evidence="2" id="KW-0963">Cytoplasm</keyword>
<dbReference type="STRING" id="559304.G8YLN8"/>
<feature type="compositionally biased region" description="Basic and acidic residues" evidence="3">
    <location>
        <begin position="833"/>
        <end position="842"/>
    </location>
</feature>
<feature type="domain" description="MIF4G" evidence="4">
    <location>
        <begin position="373"/>
        <end position="561"/>
    </location>
</feature>
<feature type="compositionally biased region" description="Acidic residues" evidence="3">
    <location>
        <begin position="855"/>
        <end position="887"/>
    </location>
</feature>
<evidence type="ECO:0000313" key="6">
    <source>
        <dbReference type="Proteomes" id="UP000005222"/>
    </source>
</evidence>
<dbReference type="SUPFAM" id="SSF48371">
    <property type="entry name" value="ARM repeat"/>
    <property type="match status" value="2"/>
</dbReference>
<proteinExistence type="predicted"/>
<dbReference type="FunCoup" id="G8YLN8">
    <property type="interactions" value="1696"/>
</dbReference>
<dbReference type="PANTHER" id="PTHR12839">
    <property type="entry name" value="NONSENSE-MEDIATED MRNA DECAY PROTEIN 2 UP-FRAMESHIFT SUPPRESSOR 2"/>
    <property type="match status" value="1"/>
</dbReference>
<dbReference type="InterPro" id="IPR007193">
    <property type="entry name" value="Upf2/Nmd2_C"/>
</dbReference>
<dbReference type="PANTHER" id="PTHR12839:SF7">
    <property type="entry name" value="REGULATOR OF NONSENSE TRANSCRIPTS 2"/>
    <property type="match status" value="1"/>
</dbReference>
<dbReference type="EMBL" id="FO082054">
    <property type="protein sequence ID" value="CCE88972.1"/>
    <property type="molecule type" value="Genomic_DNA"/>
</dbReference>
<dbReference type="AlphaFoldDB" id="G8YLN8"/>
<dbReference type="GO" id="GO:0000184">
    <property type="term" value="P:nuclear-transcribed mRNA catabolic process, nonsense-mediated decay"/>
    <property type="evidence" value="ECO:0007669"/>
    <property type="project" value="InterPro"/>
</dbReference>